<evidence type="ECO:0000313" key="1">
    <source>
        <dbReference type="EMBL" id="RZT87461.1"/>
    </source>
</evidence>
<dbReference type="Proteomes" id="UP000291591">
    <property type="component" value="Unassembled WGS sequence"/>
</dbReference>
<dbReference type="AlphaFoldDB" id="A0A4Q7V280"/>
<evidence type="ECO:0000313" key="2">
    <source>
        <dbReference type="Proteomes" id="UP000291591"/>
    </source>
</evidence>
<accession>A0A4Q7V280</accession>
<organism evidence="1 2">
    <name type="scientific">Pseudonocardia sediminis</name>
    <dbReference type="NCBI Taxonomy" id="1397368"/>
    <lineage>
        <taxon>Bacteria</taxon>
        <taxon>Bacillati</taxon>
        <taxon>Actinomycetota</taxon>
        <taxon>Actinomycetes</taxon>
        <taxon>Pseudonocardiales</taxon>
        <taxon>Pseudonocardiaceae</taxon>
        <taxon>Pseudonocardia</taxon>
    </lineage>
</organism>
<reference evidence="1 2" key="1">
    <citation type="submission" date="2019-02" db="EMBL/GenBank/DDBJ databases">
        <title>Sequencing the genomes of 1000 actinobacteria strains.</title>
        <authorList>
            <person name="Klenk H.-P."/>
        </authorList>
    </citation>
    <scope>NUCLEOTIDE SEQUENCE [LARGE SCALE GENOMIC DNA]</scope>
    <source>
        <strain evidence="1 2">DSM 45779</strain>
    </source>
</reference>
<proteinExistence type="predicted"/>
<gene>
    <name evidence="1" type="ORF">EV383_4385</name>
</gene>
<comment type="caution">
    <text evidence="1">The sequence shown here is derived from an EMBL/GenBank/DDBJ whole genome shotgun (WGS) entry which is preliminary data.</text>
</comment>
<sequence length="150" mass="16539">MPAPLAVTDQFPDVEALIKDMAADVEVAGERLGLERVGTRTPDDRDERYVHAQLAPGVGGVNAIGDLLVGVVYVASWAPSRVESQEITRELRRILLSYRDGGSHKGIAIHRITESSAPAPFPITDEDDRRTEGGYLIRLRPHWDKPTVYP</sequence>
<dbReference type="EMBL" id="SHKL01000001">
    <property type="protein sequence ID" value="RZT87461.1"/>
    <property type="molecule type" value="Genomic_DNA"/>
</dbReference>
<name>A0A4Q7V280_PSEST</name>
<protein>
    <submittedName>
        <fullName evidence="1">Uncharacterized protein</fullName>
    </submittedName>
</protein>
<keyword evidence="2" id="KW-1185">Reference proteome</keyword>